<dbReference type="EMBL" id="CP039865">
    <property type="protein sequence ID" value="QCK88156.1"/>
    <property type="molecule type" value="Genomic_DNA"/>
</dbReference>
<gene>
    <name evidence="2" type="ORF">E8L99_21530</name>
</gene>
<dbReference type="PRINTS" id="PR00368">
    <property type="entry name" value="FADPNR"/>
</dbReference>
<dbReference type="KEGG" id="paqt:E8L99_21530"/>
<dbReference type="Gene3D" id="3.50.50.60">
    <property type="entry name" value="FAD/NAD(P)-binding domain"/>
    <property type="match status" value="1"/>
</dbReference>
<keyword evidence="1" id="KW-0560">Oxidoreductase</keyword>
<dbReference type="InterPro" id="IPR050982">
    <property type="entry name" value="Auxin_biosynth/cation_transpt"/>
</dbReference>
<dbReference type="GO" id="GO:0050660">
    <property type="term" value="F:flavin adenine dinucleotide binding"/>
    <property type="evidence" value="ECO:0007669"/>
    <property type="project" value="TreeGrafter"/>
</dbReference>
<sequence>MGLLSHRPPQTVHPHAASLAELEARLAYDLSCLNYPPPNWVPPTPAPDGGLASDVVVIGGGMSGLTAAVALVRSGVRNIRILDASPAGEEGPWVTYARMETLRSPKELLGPALGMPSLTFRAWYEAQFGEASWAALYRIPRTMWMEYLNWFRKVLAVPVENGVEVTAILPEAGLFRLDLANGSPIFARKVVLATGRAGLGRAAIPDFVAGVDRRLWAHSADPIDFEQLRGKRVVVIGGGASAMDNAAEALEHGAAEVRLLIRRAEMPRINKMMGIGSQGFTLGFPVMSDAWRWRFMRYADQEQTPAPQNSTLRVSRHGNASFHLGSGIAALRENDGQLEIETTRGRHFTADLLILGTGFTVEIDVRPELAAFSAAIAAWRDRYSPPPGLESSSLAGFPYLTPSFAFTEREPGKAPFLADLHCFNHAATLSLGKISGDIPKISEGATLLAQAVAGELFCRDIERHWQALNAYDKPELVGDEWTDAEALGAG</sequence>
<dbReference type="OrthoDB" id="8671611at2"/>
<dbReference type="GO" id="GO:0004497">
    <property type="term" value="F:monooxygenase activity"/>
    <property type="evidence" value="ECO:0007669"/>
    <property type="project" value="TreeGrafter"/>
</dbReference>
<proteinExistence type="predicted"/>
<accession>A0A4D7QRE5</accession>
<keyword evidence="3" id="KW-1185">Reference proteome</keyword>
<name>A0A4D7QRE5_9HYPH</name>
<reference evidence="2 3" key="1">
    <citation type="submission" date="2019-04" db="EMBL/GenBank/DDBJ databases">
        <title>Phreatobacter aquaticus sp. nov.</title>
        <authorList>
            <person name="Choi A."/>
            <person name="Baek K."/>
        </authorList>
    </citation>
    <scope>NUCLEOTIDE SEQUENCE [LARGE SCALE GENOMIC DNA]</scope>
    <source>
        <strain evidence="2 3">NMCR1094</strain>
    </source>
</reference>
<evidence type="ECO:0000313" key="2">
    <source>
        <dbReference type="EMBL" id="QCK88156.1"/>
    </source>
</evidence>
<dbReference type="InterPro" id="IPR036188">
    <property type="entry name" value="FAD/NAD-bd_sf"/>
</dbReference>
<dbReference type="PRINTS" id="PR00411">
    <property type="entry name" value="PNDRDTASEI"/>
</dbReference>
<dbReference type="PANTHER" id="PTHR43539">
    <property type="entry name" value="FLAVIN-BINDING MONOOXYGENASE-LIKE PROTEIN (AFU_ORTHOLOGUE AFUA_4G09220)"/>
    <property type="match status" value="1"/>
</dbReference>
<dbReference type="Pfam" id="PF13738">
    <property type="entry name" value="Pyr_redox_3"/>
    <property type="match status" value="1"/>
</dbReference>
<dbReference type="Proteomes" id="UP000298588">
    <property type="component" value="Chromosome"/>
</dbReference>
<organism evidence="2 3">
    <name type="scientific">Phreatobacter aquaticus</name>
    <dbReference type="NCBI Taxonomy" id="2570229"/>
    <lineage>
        <taxon>Bacteria</taxon>
        <taxon>Pseudomonadati</taxon>
        <taxon>Pseudomonadota</taxon>
        <taxon>Alphaproteobacteria</taxon>
        <taxon>Hyphomicrobiales</taxon>
        <taxon>Phreatobacteraceae</taxon>
        <taxon>Phreatobacter</taxon>
    </lineage>
</organism>
<dbReference type="SUPFAM" id="SSF51905">
    <property type="entry name" value="FAD/NAD(P)-binding domain"/>
    <property type="match status" value="1"/>
</dbReference>
<evidence type="ECO:0000256" key="1">
    <source>
        <dbReference type="ARBA" id="ARBA00023002"/>
    </source>
</evidence>
<evidence type="ECO:0000313" key="3">
    <source>
        <dbReference type="Proteomes" id="UP000298588"/>
    </source>
</evidence>
<dbReference type="PANTHER" id="PTHR43539:SF91">
    <property type="entry name" value="FAD-DEPENDENT URATE HYDROXYLASE"/>
    <property type="match status" value="1"/>
</dbReference>
<dbReference type="AlphaFoldDB" id="A0A4D7QRE5"/>
<dbReference type="RefSeq" id="WP_137101484.1">
    <property type="nucleotide sequence ID" value="NZ_CP039865.1"/>
</dbReference>
<protein>
    <submittedName>
        <fullName evidence="2">NAD(P)/FAD-dependent oxidoreductase</fullName>
    </submittedName>
</protein>